<name>A0A4R3LGP0_9BURK</name>
<dbReference type="RefSeq" id="WP_132962604.1">
    <property type="nucleotide sequence ID" value="NZ_SMAH01000008.1"/>
</dbReference>
<sequence length="193" mass="21456">MDDHAIVAACAKGDSHALRSLHERHARAAYTFALRLLGNPADADDAVAEAFYEVWRSASKFANRSSVRTWILGIVRHKALDLLRARGARAEEAIDDVLTDTLVDPGPTPFEWLAEHQTWEMVDRCMQTLPVPQRESLHLFLLEGLPLQQIAQLQGVPDNTVATRIHHAKRKLKLCLTEALGLKKASPKADSVL</sequence>
<protein>
    <submittedName>
        <fullName evidence="9">ECF RNA polymerase sigma factor SigE</fullName>
    </submittedName>
    <submittedName>
        <fullName evidence="8">RNA polymerase sigma-70 factor (ECF subfamily)</fullName>
    </submittedName>
</protein>
<dbReference type="EMBL" id="VJNC01000001">
    <property type="protein sequence ID" value="TSE24121.1"/>
    <property type="molecule type" value="Genomic_DNA"/>
</dbReference>
<dbReference type="GO" id="GO:0016987">
    <property type="term" value="F:sigma factor activity"/>
    <property type="evidence" value="ECO:0007669"/>
    <property type="project" value="UniProtKB-KW"/>
</dbReference>
<evidence type="ECO:0000313" key="8">
    <source>
        <dbReference type="EMBL" id="TCS97604.1"/>
    </source>
</evidence>
<dbReference type="GO" id="GO:0006352">
    <property type="term" value="P:DNA-templated transcription initiation"/>
    <property type="evidence" value="ECO:0007669"/>
    <property type="project" value="InterPro"/>
</dbReference>
<evidence type="ECO:0000256" key="5">
    <source>
        <dbReference type="ARBA" id="ARBA00023163"/>
    </source>
</evidence>
<dbReference type="SUPFAM" id="SSF88659">
    <property type="entry name" value="Sigma3 and sigma4 domains of RNA polymerase sigma factors"/>
    <property type="match status" value="1"/>
</dbReference>
<evidence type="ECO:0000256" key="1">
    <source>
        <dbReference type="ARBA" id="ARBA00010641"/>
    </source>
</evidence>
<dbReference type="InterPro" id="IPR013325">
    <property type="entry name" value="RNA_pol_sigma_r2"/>
</dbReference>
<dbReference type="Gene3D" id="1.10.10.10">
    <property type="entry name" value="Winged helix-like DNA-binding domain superfamily/Winged helix DNA-binding domain"/>
    <property type="match status" value="1"/>
</dbReference>
<evidence type="ECO:0000256" key="4">
    <source>
        <dbReference type="ARBA" id="ARBA00023125"/>
    </source>
</evidence>
<comment type="caution">
    <text evidence="8">The sequence shown here is derived from an EMBL/GenBank/DDBJ whole genome shotgun (WGS) entry which is preliminary data.</text>
</comment>
<reference evidence="9 11" key="2">
    <citation type="submission" date="2019-07" db="EMBL/GenBank/DDBJ databases">
        <title>Tepidimonas ignava SPS-1037 draft genome.</title>
        <authorList>
            <person name="Da Costa M.S."/>
            <person name="Froufe H.J.C."/>
            <person name="Egas C."/>
            <person name="Albuquerque L."/>
        </authorList>
    </citation>
    <scope>NUCLEOTIDE SEQUENCE [LARGE SCALE GENOMIC DNA]</scope>
    <source>
        <strain evidence="9 11">SPS-1037</strain>
    </source>
</reference>
<evidence type="ECO:0000259" key="7">
    <source>
        <dbReference type="Pfam" id="PF08281"/>
    </source>
</evidence>
<reference evidence="8 10" key="1">
    <citation type="submission" date="2019-03" db="EMBL/GenBank/DDBJ databases">
        <title>Genomic Encyclopedia of Type Strains, Phase IV (KMG-IV): sequencing the most valuable type-strain genomes for metagenomic binning, comparative biology and taxonomic classification.</title>
        <authorList>
            <person name="Goeker M."/>
        </authorList>
    </citation>
    <scope>NUCLEOTIDE SEQUENCE [LARGE SCALE GENOMIC DNA]</scope>
    <source>
        <strain evidence="8 10">DSM 12034</strain>
    </source>
</reference>
<dbReference type="InterPro" id="IPR039425">
    <property type="entry name" value="RNA_pol_sigma-70-like"/>
</dbReference>
<organism evidence="8 10">
    <name type="scientific">Tepidimonas ignava</name>
    <dbReference type="NCBI Taxonomy" id="114249"/>
    <lineage>
        <taxon>Bacteria</taxon>
        <taxon>Pseudomonadati</taxon>
        <taxon>Pseudomonadota</taxon>
        <taxon>Betaproteobacteria</taxon>
        <taxon>Burkholderiales</taxon>
        <taxon>Tepidimonas</taxon>
    </lineage>
</organism>
<gene>
    <name evidence="9" type="primary">sigE</name>
    <name evidence="8" type="ORF">EDC36_1088</name>
    <name evidence="9" type="ORF">Tigna_00122</name>
</gene>
<evidence type="ECO:0000256" key="3">
    <source>
        <dbReference type="ARBA" id="ARBA00023082"/>
    </source>
</evidence>
<dbReference type="InterPro" id="IPR007627">
    <property type="entry name" value="RNA_pol_sigma70_r2"/>
</dbReference>
<dbReference type="AlphaFoldDB" id="A0A4R3LGP0"/>
<keyword evidence="2" id="KW-0805">Transcription regulation</keyword>
<evidence type="ECO:0000259" key="6">
    <source>
        <dbReference type="Pfam" id="PF04542"/>
    </source>
</evidence>
<dbReference type="Proteomes" id="UP000315577">
    <property type="component" value="Unassembled WGS sequence"/>
</dbReference>
<dbReference type="SUPFAM" id="SSF88946">
    <property type="entry name" value="Sigma2 domain of RNA polymerase sigma factors"/>
    <property type="match status" value="1"/>
</dbReference>
<evidence type="ECO:0000313" key="9">
    <source>
        <dbReference type="EMBL" id="TSE24121.1"/>
    </source>
</evidence>
<dbReference type="Proteomes" id="UP000295536">
    <property type="component" value="Unassembled WGS sequence"/>
</dbReference>
<dbReference type="EMBL" id="SMAH01000008">
    <property type="protein sequence ID" value="TCS97604.1"/>
    <property type="molecule type" value="Genomic_DNA"/>
</dbReference>
<keyword evidence="5" id="KW-0804">Transcription</keyword>
<dbReference type="InterPro" id="IPR036388">
    <property type="entry name" value="WH-like_DNA-bd_sf"/>
</dbReference>
<dbReference type="NCBIfam" id="TIGR02937">
    <property type="entry name" value="sigma70-ECF"/>
    <property type="match status" value="1"/>
</dbReference>
<feature type="domain" description="RNA polymerase sigma factor 70 region 4 type 2" evidence="7">
    <location>
        <begin position="120"/>
        <end position="172"/>
    </location>
</feature>
<evidence type="ECO:0000313" key="10">
    <source>
        <dbReference type="Proteomes" id="UP000295536"/>
    </source>
</evidence>
<dbReference type="OrthoDB" id="9780326at2"/>
<proteinExistence type="inferred from homology"/>
<feature type="domain" description="RNA polymerase sigma-70 region 2" evidence="6">
    <location>
        <begin position="21"/>
        <end position="87"/>
    </location>
</feature>
<keyword evidence="11" id="KW-1185">Reference proteome</keyword>
<evidence type="ECO:0000313" key="11">
    <source>
        <dbReference type="Proteomes" id="UP000315577"/>
    </source>
</evidence>
<keyword evidence="4" id="KW-0238">DNA-binding</keyword>
<keyword evidence="3" id="KW-0731">Sigma factor</keyword>
<accession>A0A4R3LGP0</accession>
<dbReference type="Pfam" id="PF04542">
    <property type="entry name" value="Sigma70_r2"/>
    <property type="match status" value="1"/>
</dbReference>
<dbReference type="InterPro" id="IPR014284">
    <property type="entry name" value="RNA_pol_sigma-70_dom"/>
</dbReference>
<evidence type="ECO:0000256" key="2">
    <source>
        <dbReference type="ARBA" id="ARBA00023015"/>
    </source>
</evidence>
<dbReference type="PANTHER" id="PTHR43133:SF8">
    <property type="entry name" value="RNA POLYMERASE SIGMA FACTOR HI_1459-RELATED"/>
    <property type="match status" value="1"/>
</dbReference>
<dbReference type="GO" id="GO:0003677">
    <property type="term" value="F:DNA binding"/>
    <property type="evidence" value="ECO:0007669"/>
    <property type="project" value="UniProtKB-KW"/>
</dbReference>
<dbReference type="PANTHER" id="PTHR43133">
    <property type="entry name" value="RNA POLYMERASE ECF-TYPE SIGMA FACTO"/>
    <property type="match status" value="1"/>
</dbReference>
<dbReference type="Pfam" id="PF08281">
    <property type="entry name" value="Sigma70_r4_2"/>
    <property type="match status" value="1"/>
</dbReference>
<dbReference type="InterPro" id="IPR013249">
    <property type="entry name" value="RNA_pol_sigma70_r4_t2"/>
</dbReference>
<dbReference type="InterPro" id="IPR013324">
    <property type="entry name" value="RNA_pol_sigma_r3/r4-like"/>
</dbReference>
<dbReference type="Gene3D" id="1.10.1740.10">
    <property type="match status" value="1"/>
</dbReference>
<comment type="similarity">
    <text evidence="1">Belongs to the sigma-70 factor family. ECF subfamily.</text>
</comment>
<dbReference type="CDD" id="cd06171">
    <property type="entry name" value="Sigma70_r4"/>
    <property type="match status" value="1"/>
</dbReference>